<dbReference type="SMART" id="SM00396">
    <property type="entry name" value="ZnF_UBR1"/>
    <property type="match status" value="1"/>
</dbReference>
<dbReference type="FunFam" id="2.10.110.30:FF:000002">
    <property type="entry name" value="Putative e3 ubiquitin-protein ligase ubr3"/>
    <property type="match status" value="1"/>
</dbReference>
<keyword evidence="13" id="KW-1185">Reference proteome</keyword>
<dbReference type="PANTHER" id="PTHR21497:SF24">
    <property type="entry name" value="E3 UBIQUITIN-PROTEIN LIGASE UBR1"/>
    <property type="match status" value="1"/>
</dbReference>
<dbReference type="GO" id="GO:0016567">
    <property type="term" value="P:protein ubiquitination"/>
    <property type="evidence" value="ECO:0007669"/>
    <property type="project" value="UniProtKB-UniRule"/>
</dbReference>
<evidence type="ECO:0000313" key="13">
    <source>
        <dbReference type="Proteomes" id="UP000023152"/>
    </source>
</evidence>
<dbReference type="OrthoDB" id="26387at2759"/>
<feature type="zinc finger region" description="UBR-type" evidence="9">
    <location>
        <begin position="155"/>
        <end position="227"/>
    </location>
</feature>
<organism evidence="12 13">
    <name type="scientific">Reticulomyxa filosa</name>
    <dbReference type="NCBI Taxonomy" id="46433"/>
    <lineage>
        <taxon>Eukaryota</taxon>
        <taxon>Sar</taxon>
        <taxon>Rhizaria</taxon>
        <taxon>Retaria</taxon>
        <taxon>Foraminifera</taxon>
        <taxon>Monothalamids</taxon>
        <taxon>Reticulomyxidae</taxon>
        <taxon>Reticulomyxa</taxon>
    </lineage>
</organism>
<comment type="function">
    <text evidence="10">Ubiquitin ligase protein which is a component of the N-end rule pathway. Recognizes and binds to proteins bearing specific N-terminal residues that are destabilizing according to the N-end rule, leading to their ubiquitination and subsequent degradation.</text>
</comment>
<dbReference type="Gene3D" id="2.10.110.30">
    <property type="match status" value="1"/>
</dbReference>
<comment type="caution">
    <text evidence="12">The sequence shown here is derived from an EMBL/GenBank/DDBJ whole genome shotgun (WGS) entry which is preliminary data.</text>
</comment>
<evidence type="ECO:0000256" key="4">
    <source>
        <dbReference type="ARBA" id="ARBA00022723"/>
    </source>
</evidence>
<dbReference type="Proteomes" id="UP000023152">
    <property type="component" value="Unassembled WGS sequence"/>
</dbReference>
<evidence type="ECO:0000256" key="10">
    <source>
        <dbReference type="RuleBase" id="RU366018"/>
    </source>
</evidence>
<keyword evidence="7 10" id="KW-0862">Zinc</keyword>
<keyword evidence="4 10" id="KW-0479">Metal-binding</keyword>
<comment type="catalytic activity">
    <reaction evidence="1 10">
        <text>S-ubiquitinyl-[E2 ubiquitin-conjugating enzyme]-L-cysteine + [acceptor protein]-L-lysine = [E2 ubiquitin-conjugating enzyme]-L-cysteine + N(6)-ubiquitinyl-[acceptor protein]-L-lysine.</text>
        <dbReference type="EC" id="2.3.2.27"/>
    </reaction>
</comment>
<dbReference type="GO" id="GO:0071596">
    <property type="term" value="P:ubiquitin-dependent protein catabolic process via the N-end rule pathway"/>
    <property type="evidence" value="ECO:0007669"/>
    <property type="project" value="UniProtKB-UniRule"/>
</dbReference>
<comment type="similarity">
    <text evidence="8 10">Belongs to the E3 ubiquitin-protein ligase UBR1-like family.</text>
</comment>
<evidence type="ECO:0000256" key="7">
    <source>
        <dbReference type="ARBA" id="ARBA00022833"/>
    </source>
</evidence>
<dbReference type="InterPro" id="IPR039164">
    <property type="entry name" value="UBR1-like"/>
</dbReference>
<dbReference type="EMBL" id="ASPP01023545">
    <property type="protein sequence ID" value="ETO10292.1"/>
    <property type="molecule type" value="Genomic_DNA"/>
</dbReference>
<evidence type="ECO:0000256" key="2">
    <source>
        <dbReference type="ARBA" id="ARBA00004906"/>
    </source>
</evidence>
<evidence type="ECO:0000256" key="3">
    <source>
        <dbReference type="ARBA" id="ARBA00022679"/>
    </source>
</evidence>
<dbReference type="CDD" id="cd19673">
    <property type="entry name" value="UBR-box_UBR3"/>
    <property type="match status" value="1"/>
</dbReference>
<accession>X6M9Y8</accession>
<keyword evidence="5 10" id="KW-0863">Zinc-finger</keyword>
<dbReference type="GO" id="GO:0000151">
    <property type="term" value="C:ubiquitin ligase complex"/>
    <property type="evidence" value="ECO:0007669"/>
    <property type="project" value="TreeGrafter"/>
</dbReference>
<evidence type="ECO:0000256" key="6">
    <source>
        <dbReference type="ARBA" id="ARBA00022786"/>
    </source>
</evidence>
<evidence type="ECO:0000256" key="1">
    <source>
        <dbReference type="ARBA" id="ARBA00000900"/>
    </source>
</evidence>
<keyword evidence="6 10" id="KW-0833">Ubl conjugation pathway</keyword>
<dbReference type="InterPro" id="IPR003126">
    <property type="entry name" value="Znf_UBR"/>
</dbReference>
<evidence type="ECO:0000256" key="9">
    <source>
        <dbReference type="PROSITE-ProRule" id="PRU00508"/>
    </source>
</evidence>
<reference evidence="12 13" key="1">
    <citation type="journal article" date="2013" name="Curr. Biol.">
        <title>The Genome of the Foraminiferan Reticulomyxa filosa.</title>
        <authorList>
            <person name="Glockner G."/>
            <person name="Hulsmann N."/>
            <person name="Schleicher M."/>
            <person name="Noegel A.A."/>
            <person name="Eichinger L."/>
            <person name="Gallinger C."/>
            <person name="Pawlowski J."/>
            <person name="Sierra R."/>
            <person name="Euteneuer U."/>
            <person name="Pillet L."/>
            <person name="Moustafa A."/>
            <person name="Platzer M."/>
            <person name="Groth M."/>
            <person name="Szafranski K."/>
            <person name="Schliwa M."/>
        </authorList>
    </citation>
    <scope>NUCLEOTIDE SEQUENCE [LARGE SCALE GENOMIC DNA]</scope>
</reference>
<dbReference type="UniPathway" id="UPA00143"/>
<keyword evidence="3 10" id="KW-0808">Transferase</keyword>
<evidence type="ECO:0000256" key="8">
    <source>
        <dbReference type="ARBA" id="ARBA00046341"/>
    </source>
</evidence>
<dbReference type="EC" id="2.3.2.27" evidence="10"/>
<dbReference type="AlphaFoldDB" id="X6M9Y8"/>
<dbReference type="Pfam" id="PF02207">
    <property type="entry name" value="zf-UBR"/>
    <property type="match status" value="1"/>
</dbReference>
<comment type="pathway">
    <text evidence="2 10">Protein modification; protein ubiquitination.</text>
</comment>
<dbReference type="GO" id="GO:0008270">
    <property type="term" value="F:zinc ion binding"/>
    <property type="evidence" value="ECO:0007669"/>
    <property type="project" value="UniProtKB-UniRule"/>
</dbReference>
<name>X6M9Y8_RETFI</name>
<protein>
    <recommendedName>
        <fullName evidence="10">E3 ubiquitin-protein ligase</fullName>
        <ecNumber evidence="10">2.3.2.27</ecNumber>
    </recommendedName>
</protein>
<dbReference type="GO" id="GO:0061630">
    <property type="term" value="F:ubiquitin protein ligase activity"/>
    <property type="evidence" value="ECO:0007669"/>
    <property type="project" value="UniProtKB-UniRule"/>
</dbReference>
<dbReference type="GO" id="GO:0005737">
    <property type="term" value="C:cytoplasm"/>
    <property type="evidence" value="ECO:0007669"/>
    <property type="project" value="TreeGrafter"/>
</dbReference>
<feature type="domain" description="UBR-type" evidence="11">
    <location>
        <begin position="155"/>
        <end position="227"/>
    </location>
</feature>
<proteinExistence type="inferred from homology"/>
<dbReference type="PROSITE" id="PS51157">
    <property type="entry name" value="ZF_UBR"/>
    <property type="match status" value="1"/>
</dbReference>
<evidence type="ECO:0000256" key="5">
    <source>
        <dbReference type="ARBA" id="ARBA00022771"/>
    </source>
</evidence>
<dbReference type="PANTHER" id="PTHR21497">
    <property type="entry name" value="UBIQUITIN LIGASE E3 ALPHA-RELATED"/>
    <property type="match status" value="1"/>
</dbReference>
<evidence type="ECO:0000313" key="12">
    <source>
        <dbReference type="EMBL" id="ETO10292.1"/>
    </source>
</evidence>
<sequence>MKDASIFNLYNKPLSVVSFAFNNTAWSRYKKAPGLDNKSHFFTLANIEQKNVCSSFSSKIFIDKSKTRLQGLFCVVAVKRYFAKKSGVAIVLKILIKQYMAMSVQTLEQLWKFLEFLIWSHQAPSDFPRLFEWLRELASAGRGFAKTFIENQPKGACGRQIIPGEGVYTCKTCQTHPSAIICIDCFENSNHVGHEIMFHQISSNGATCDCGDVFCFSPTGFCNDIQYVVYMHACLIAKKKLIELDSDVRVACRLVCGYMIFLLSHAFSGDHHDVVYLPPTMVRYSSYFTIFNTFKHKIDNTRSFEQFTLLLLQLTKTQDKILTVYDDNIASFPNCLFVYNKQKKKKNVIFIQRALQCAPNDALDFAWRLQMFGKMCSAVAPDSIIQTSQTV</sequence>
<evidence type="ECO:0000259" key="11">
    <source>
        <dbReference type="PROSITE" id="PS51157"/>
    </source>
</evidence>
<gene>
    <name evidence="12" type="ORF">RFI_27084</name>
</gene>